<evidence type="ECO:0000256" key="4">
    <source>
        <dbReference type="ARBA" id="ARBA00023002"/>
    </source>
</evidence>
<dbReference type="GO" id="GO:0003955">
    <property type="term" value="F:NAD(P)H dehydrogenase (quinone) activity"/>
    <property type="evidence" value="ECO:0007669"/>
    <property type="project" value="TreeGrafter"/>
</dbReference>
<feature type="compositionally biased region" description="Low complexity" evidence="5">
    <location>
        <begin position="54"/>
        <end position="67"/>
    </location>
</feature>
<dbReference type="EMBL" id="CAICTM010000270">
    <property type="protein sequence ID" value="CAB9506560.1"/>
    <property type="molecule type" value="Genomic_DNA"/>
</dbReference>
<dbReference type="PRINTS" id="PR00368">
    <property type="entry name" value="FADPNR"/>
</dbReference>
<dbReference type="Proteomes" id="UP001153069">
    <property type="component" value="Unassembled WGS sequence"/>
</dbReference>
<proteinExistence type="predicted"/>
<name>A0A9N8HBS4_9STRA</name>
<comment type="cofactor">
    <cofactor evidence="1">
        <name>FAD</name>
        <dbReference type="ChEBI" id="CHEBI:57692"/>
    </cofactor>
</comment>
<evidence type="ECO:0000256" key="5">
    <source>
        <dbReference type="SAM" id="MobiDB-lite"/>
    </source>
</evidence>
<evidence type="ECO:0000313" key="8">
    <source>
        <dbReference type="Proteomes" id="UP001153069"/>
    </source>
</evidence>
<sequence>MPVPLRDSTANALRVLSSPSVHRHHNRGQVPLRRPSLLQQSAHLEPHADEKTFQQSSQQQQQQQQQQHLVLVGGGHAHAQVIKALNWASRPSDLKVTLIDQQSAASYSGMVPGCIYQRYTPDETLLHLQPLAEWAGIDFVHAKVVDIDLEQKLVRVATSPTTSGDANRHQTIPFDCISIDIGSTSRGLDDTPGAREFTIPTRPISKLVERIDRSIEEVIRDDEAQQPEAEADPRVVVIGGGAAGVELSMALNGRFRSQLPNKNTQVTLLDAGTELLPGESQRGREKLQQIMREQGIQVIHQSQVQELSENRIFASIDGKPTIIPYSHCVWATGAGAHPLAYRLQQKGLDATKHGWIRVNQHLQSTSHPFVFAAGDCCSIDNLPTPKAGVFAVRAGPVLIENLTAYLQQLRRRRANSGVMSPTDAEIEKVTLKKYVPQSDFLKLLVCGDGRALGLRFGQAFHGKWVMELKDKIDTNFMDLFRREHLTELKAGEEYDTSQYDSKMAAKTTLDPKEGAELLSRTDDDVDYQEAWSVIRTMADSEDYREQVLSFMGGTQTQEESEPTSAVAA</sequence>
<dbReference type="OrthoDB" id="409395at2759"/>
<dbReference type="Pfam" id="PF07992">
    <property type="entry name" value="Pyr_redox_2"/>
    <property type="match status" value="1"/>
</dbReference>
<protein>
    <submittedName>
        <fullName evidence="7">NADH dehydrogenase</fullName>
    </submittedName>
</protein>
<dbReference type="SUPFAM" id="SSF51905">
    <property type="entry name" value="FAD/NAD(P)-binding domain"/>
    <property type="match status" value="2"/>
</dbReference>
<reference evidence="7" key="1">
    <citation type="submission" date="2020-06" db="EMBL/GenBank/DDBJ databases">
        <authorList>
            <consortium name="Plant Systems Biology data submission"/>
        </authorList>
    </citation>
    <scope>NUCLEOTIDE SEQUENCE</scope>
    <source>
        <strain evidence="7">D6</strain>
    </source>
</reference>
<keyword evidence="2" id="KW-0285">Flavoprotein</keyword>
<dbReference type="InterPro" id="IPR051169">
    <property type="entry name" value="NADH-Q_oxidoreductase"/>
</dbReference>
<organism evidence="7 8">
    <name type="scientific">Seminavis robusta</name>
    <dbReference type="NCBI Taxonomy" id="568900"/>
    <lineage>
        <taxon>Eukaryota</taxon>
        <taxon>Sar</taxon>
        <taxon>Stramenopiles</taxon>
        <taxon>Ochrophyta</taxon>
        <taxon>Bacillariophyta</taxon>
        <taxon>Bacillariophyceae</taxon>
        <taxon>Bacillariophycidae</taxon>
        <taxon>Naviculales</taxon>
        <taxon>Naviculaceae</taxon>
        <taxon>Seminavis</taxon>
    </lineage>
</organism>
<dbReference type="InterPro" id="IPR036188">
    <property type="entry name" value="FAD/NAD-bd_sf"/>
</dbReference>
<keyword evidence="3" id="KW-0274">FAD</keyword>
<evidence type="ECO:0000259" key="6">
    <source>
        <dbReference type="Pfam" id="PF07992"/>
    </source>
</evidence>
<dbReference type="InterPro" id="IPR023753">
    <property type="entry name" value="FAD/NAD-binding_dom"/>
</dbReference>
<evidence type="ECO:0000256" key="3">
    <source>
        <dbReference type="ARBA" id="ARBA00022827"/>
    </source>
</evidence>
<evidence type="ECO:0000313" key="7">
    <source>
        <dbReference type="EMBL" id="CAB9506560.1"/>
    </source>
</evidence>
<dbReference type="Gene3D" id="3.50.50.100">
    <property type="match status" value="1"/>
</dbReference>
<accession>A0A9N8HBS4</accession>
<gene>
    <name evidence="7" type="ORF">SEMRO_271_G104490.1</name>
</gene>
<evidence type="ECO:0000256" key="2">
    <source>
        <dbReference type="ARBA" id="ARBA00022630"/>
    </source>
</evidence>
<feature type="region of interest" description="Disordered" evidence="5">
    <location>
        <begin position="48"/>
        <end position="67"/>
    </location>
</feature>
<keyword evidence="4" id="KW-0560">Oxidoreductase</keyword>
<dbReference type="AlphaFoldDB" id="A0A9N8HBS4"/>
<dbReference type="PANTHER" id="PTHR42913">
    <property type="entry name" value="APOPTOSIS-INDUCING FACTOR 1"/>
    <property type="match status" value="1"/>
</dbReference>
<evidence type="ECO:0000256" key="1">
    <source>
        <dbReference type="ARBA" id="ARBA00001974"/>
    </source>
</evidence>
<keyword evidence="8" id="KW-1185">Reference proteome</keyword>
<dbReference type="GO" id="GO:0019646">
    <property type="term" value="P:aerobic electron transport chain"/>
    <property type="evidence" value="ECO:0007669"/>
    <property type="project" value="TreeGrafter"/>
</dbReference>
<feature type="domain" description="FAD/NAD(P)-binding" evidence="6">
    <location>
        <begin position="68"/>
        <end position="382"/>
    </location>
</feature>
<comment type="caution">
    <text evidence="7">The sequence shown here is derived from an EMBL/GenBank/DDBJ whole genome shotgun (WGS) entry which is preliminary data.</text>
</comment>
<dbReference type="PANTHER" id="PTHR42913:SF9">
    <property type="entry name" value="SLR1591 PROTEIN"/>
    <property type="match status" value="1"/>
</dbReference>